<comment type="catalytic activity">
    <reaction evidence="5 6">
        <text>dTDP-beta-L-rhamnose + NADP(+) = dTDP-4-dehydro-beta-L-rhamnose + NADPH + H(+)</text>
        <dbReference type="Rhea" id="RHEA:21796"/>
        <dbReference type="ChEBI" id="CHEBI:15378"/>
        <dbReference type="ChEBI" id="CHEBI:57510"/>
        <dbReference type="ChEBI" id="CHEBI:57783"/>
        <dbReference type="ChEBI" id="CHEBI:58349"/>
        <dbReference type="ChEBI" id="CHEBI:62830"/>
        <dbReference type="EC" id="1.1.1.133"/>
    </reaction>
</comment>
<dbReference type="CDD" id="cd05254">
    <property type="entry name" value="dTDP_HR_like_SDR_e"/>
    <property type="match status" value="1"/>
</dbReference>
<dbReference type="Gene3D" id="3.90.25.10">
    <property type="entry name" value="UDP-galactose 4-epimerase, domain 1"/>
    <property type="match status" value="1"/>
</dbReference>
<dbReference type="Proteomes" id="UP000283077">
    <property type="component" value="Unassembled WGS sequence"/>
</dbReference>
<dbReference type="InterPro" id="IPR036291">
    <property type="entry name" value="NAD(P)-bd_dom_sf"/>
</dbReference>
<evidence type="ECO:0000256" key="3">
    <source>
        <dbReference type="ARBA" id="ARBA00012929"/>
    </source>
</evidence>
<gene>
    <name evidence="8" type="primary">rfbD</name>
    <name evidence="8" type="ORF">EOE67_11870</name>
</gene>
<dbReference type="GO" id="GO:0005829">
    <property type="term" value="C:cytosol"/>
    <property type="evidence" value="ECO:0007669"/>
    <property type="project" value="TreeGrafter"/>
</dbReference>
<evidence type="ECO:0000313" key="9">
    <source>
        <dbReference type="Proteomes" id="UP000283077"/>
    </source>
</evidence>
<comment type="pathway">
    <text evidence="1 6">Carbohydrate biosynthesis; dTDP-L-rhamnose biosynthesis.</text>
</comment>
<accession>A0A437QR72</accession>
<keyword evidence="6 8" id="KW-0560">Oxidoreductase</keyword>
<evidence type="ECO:0000256" key="6">
    <source>
        <dbReference type="RuleBase" id="RU364082"/>
    </source>
</evidence>
<dbReference type="UniPathway" id="UPA00281"/>
<dbReference type="Pfam" id="PF04321">
    <property type="entry name" value="RmlD_sub_bind"/>
    <property type="match status" value="1"/>
</dbReference>
<proteinExistence type="inferred from homology"/>
<keyword evidence="9" id="KW-1185">Reference proteome</keyword>
<feature type="domain" description="RmlD-like substrate binding" evidence="7">
    <location>
        <begin position="22"/>
        <end position="317"/>
    </location>
</feature>
<sequence>MPQSTLLSLQLSEQGFMVIIGLFGGGGQLGRALQRDLAPLGDVLAPTRQQLDLSNPAAVRQWLQQNRCDLLVNAAAMTQVDIAETSIGLATQLNQHVVQQLAEYAAQQQIWLVHFSTDYVFDGSGDTPWLETDECRPLQQYGRTKRAGELAIINSGCQHLLIRTSWLYDSQGQNFLLTMLRLAQQTPTSLSIVSDQIGAPTYAPELSAVVSAMLTQLLSTQLRTRQQQHATALSGIYHVCATGHCSWLEFATTIFAGANTKGLLDELPVLAAIKSDELARPAARPKNSRLSTSKVQATFNLQLTDWQHQLDLCLDTLKNSAKTGK</sequence>
<dbReference type="Gene3D" id="3.40.50.720">
    <property type="entry name" value="NAD(P)-binding Rossmann-like Domain"/>
    <property type="match status" value="1"/>
</dbReference>
<comment type="caution">
    <text evidence="8">The sequence shown here is derived from an EMBL/GenBank/DDBJ whole genome shotgun (WGS) entry which is preliminary data.</text>
</comment>
<evidence type="ECO:0000313" key="8">
    <source>
        <dbReference type="EMBL" id="RVU37002.1"/>
    </source>
</evidence>
<dbReference type="GO" id="GO:0019305">
    <property type="term" value="P:dTDP-rhamnose biosynthetic process"/>
    <property type="evidence" value="ECO:0007669"/>
    <property type="project" value="UniProtKB-UniPathway"/>
</dbReference>
<evidence type="ECO:0000256" key="2">
    <source>
        <dbReference type="ARBA" id="ARBA00010944"/>
    </source>
</evidence>
<name>A0A437QR72_9GAMM</name>
<dbReference type="SUPFAM" id="SSF51735">
    <property type="entry name" value="NAD(P)-binding Rossmann-fold domains"/>
    <property type="match status" value="1"/>
</dbReference>
<comment type="function">
    <text evidence="6">Catalyzes the reduction of dTDP-6-deoxy-L-lyxo-4-hexulose to yield dTDP-L-rhamnose.</text>
</comment>
<protein>
    <recommendedName>
        <fullName evidence="4 6">dTDP-4-dehydrorhamnose reductase</fullName>
        <ecNumber evidence="3 6">1.1.1.133</ecNumber>
    </recommendedName>
</protein>
<dbReference type="EMBL" id="SACS01000012">
    <property type="protein sequence ID" value="RVU37002.1"/>
    <property type="molecule type" value="Genomic_DNA"/>
</dbReference>
<dbReference type="UniPathway" id="UPA00124"/>
<evidence type="ECO:0000256" key="4">
    <source>
        <dbReference type="ARBA" id="ARBA00017099"/>
    </source>
</evidence>
<reference evidence="8 9" key="1">
    <citation type="submission" date="2019-01" db="EMBL/GenBank/DDBJ databases">
        <authorList>
            <person name="Chen W.-M."/>
        </authorList>
    </citation>
    <scope>NUCLEOTIDE SEQUENCE [LARGE SCALE GENOMIC DNA]</scope>
    <source>
        <strain evidence="8 9">KYPC3</strain>
    </source>
</reference>
<dbReference type="AlphaFoldDB" id="A0A437QR72"/>
<dbReference type="GO" id="GO:0009243">
    <property type="term" value="P:O antigen biosynthetic process"/>
    <property type="evidence" value="ECO:0007669"/>
    <property type="project" value="UniProtKB-UniPathway"/>
</dbReference>
<keyword evidence="6" id="KW-0521">NADP</keyword>
<evidence type="ECO:0000259" key="7">
    <source>
        <dbReference type="Pfam" id="PF04321"/>
    </source>
</evidence>
<dbReference type="InterPro" id="IPR029903">
    <property type="entry name" value="RmlD-like-bd"/>
</dbReference>
<dbReference type="GO" id="GO:0008831">
    <property type="term" value="F:dTDP-4-dehydrorhamnose reductase activity"/>
    <property type="evidence" value="ECO:0007669"/>
    <property type="project" value="UniProtKB-EC"/>
</dbReference>
<dbReference type="InterPro" id="IPR005913">
    <property type="entry name" value="dTDP_dehydrorham_reduct"/>
</dbReference>
<comment type="similarity">
    <text evidence="2 6">Belongs to the dTDP-4-dehydrorhamnose reductase family.</text>
</comment>
<evidence type="ECO:0000256" key="1">
    <source>
        <dbReference type="ARBA" id="ARBA00004781"/>
    </source>
</evidence>
<evidence type="ECO:0000256" key="5">
    <source>
        <dbReference type="ARBA" id="ARBA00048200"/>
    </source>
</evidence>
<dbReference type="PANTHER" id="PTHR10491">
    <property type="entry name" value="DTDP-4-DEHYDRORHAMNOSE REDUCTASE"/>
    <property type="match status" value="1"/>
</dbReference>
<comment type="cofactor">
    <cofactor evidence="6">
        <name>Mg(2+)</name>
        <dbReference type="ChEBI" id="CHEBI:18420"/>
    </cofactor>
    <text evidence="6">Binds 1 Mg(2+) ion per monomer.</text>
</comment>
<dbReference type="EC" id="1.1.1.133" evidence="3 6"/>
<dbReference type="NCBIfam" id="TIGR01214">
    <property type="entry name" value="rmlD"/>
    <property type="match status" value="1"/>
</dbReference>
<dbReference type="PANTHER" id="PTHR10491:SF4">
    <property type="entry name" value="METHIONINE ADENOSYLTRANSFERASE 2 SUBUNIT BETA"/>
    <property type="match status" value="1"/>
</dbReference>
<organism evidence="8 9">
    <name type="scientific">Rheinheimera riviphila</name>
    <dbReference type="NCBI Taxonomy" id="1834037"/>
    <lineage>
        <taxon>Bacteria</taxon>
        <taxon>Pseudomonadati</taxon>
        <taxon>Pseudomonadota</taxon>
        <taxon>Gammaproteobacteria</taxon>
        <taxon>Chromatiales</taxon>
        <taxon>Chromatiaceae</taxon>
        <taxon>Rheinheimera</taxon>
    </lineage>
</organism>